<dbReference type="STRING" id="1043003.A0A074VA53"/>
<evidence type="ECO:0000313" key="3">
    <source>
        <dbReference type="EMBL" id="KEQ57510.1"/>
    </source>
</evidence>
<gene>
    <name evidence="3" type="ORF">M437DRAFT_61320</name>
</gene>
<proteinExistence type="predicted"/>
<accession>A0A074VA53</accession>
<dbReference type="HOGENOM" id="CLU_2474884_0_0_1"/>
<dbReference type="RefSeq" id="XP_040874534.1">
    <property type="nucleotide sequence ID" value="XM_041023915.1"/>
</dbReference>
<reference evidence="3 4" key="1">
    <citation type="journal article" date="2014" name="BMC Genomics">
        <title>Genome sequencing of four Aureobasidium pullulans varieties: biotechnological potential, stress tolerance, and description of new species.</title>
        <authorList>
            <person name="Gostin Ar C."/>
            <person name="Ohm R.A."/>
            <person name="Kogej T."/>
            <person name="Sonjak S."/>
            <person name="Turk M."/>
            <person name="Zajc J."/>
            <person name="Zalar P."/>
            <person name="Grube M."/>
            <person name="Sun H."/>
            <person name="Han J."/>
            <person name="Sharma A."/>
            <person name="Chiniquy J."/>
            <person name="Ngan C.Y."/>
            <person name="Lipzen A."/>
            <person name="Barry K."/>
            <person name="Grigoriev I.V."/>
            <person name="Gunde-Cimerman N."/>
        </authorList>
    </citation>
    <scope>NUCLEOTIDE SEQUENCE [LARGE SCALE GENOMIC DNA]</scope>
    <source>
        <strain evidence="3 4">CBS 110374</strain>
    </source>
</reference>
<sequence length="88" mass="10469">QHWLELEACLYEWQLQIETQVPISNELLKAAALRFWHRLPIYRDMEVPQFSTGWLDKFKKRHGITERIRHGEASLIDETLIAEQLVAI</sequence>
<dbReference type="EMBL" id="KL584905">
    <property type="protein sequence ID" value="KEQ57510.1"/>
    <property type="molecule type" value="Genomic_DNA"/>
</dbReference>
<dbReference type="SMART" id="SM00674">
    <property type="entry name" value="CENPB"/>
    <property type="match status" value="1"/>
</dbReference>
<feature type="non-terminal residue" evidence="3">
    <location>
        <position position="1"/>
    </location>
</feature>
<dbReference type="Proteomes" id="UP000030672">
    <property type="component" value="Unassembled WGS sequence"/>
</dbReference>
<dbReference type="GO" id="GO:0003677">
    <property type="term" value="F:DNA binding"/>
    <property type="evidence" value="ECO:0007669"/>
    <property type="project" value="UniProtKB-KW"/>
</dbReference>
<feature type="domain" description="HTH CENPB-type" evidence="2">
    <location>
        <begin position="1"/>
        <end position="68"/>
    </location>
</feature>
<name>A0A074VA53_AURM1</name>
<protein>
    <submittedName>
        <fullName evidence="3">CenpB-DNA-bind-domain-containing protein</fullName>
    </submittedName>
</protein>
<dbReference type="Pfam" id="PF03221">
    <property type="entry name" value="HTH_Tnp_Tc5"/>
    <property type="match status" value="1"/>
</dbReference>
<keyword evidence="1" id="KW-0238">DNA-binding</keyword>
<dbReference type="InterPro" id="IPR006600">
    <property type="entry name" value="HTH_CenpB_DNA-bd_dom"/>
</dbReference>
<evidence type="ECO:0000259" key="2">
    <source>
        <dbReference type="PROSITE" id="PS51253"/>
    </source>
</evidence>
<evidence type="ECO:0000313" key="4">
    <source>
        <dbReference type="Proteomes" id="UP000030672"/>
    </source>
</evidence>
<keyword evidence="4" id="KW-1185">Reference proteome</keyword>
<dbReference type="AlphaFoldDB" id="A0A074VA53"/>
<organism evidence="3 4">
    <name type="scientific">Aureobasidium melanogenum (strain CBS 110374)</name>
    <name type="common">Aureobasidium pullulans var. melanogenum</name>
    <dbReference type="NCBI Taxonomy" id="1043003"/>
    <lineage>
        <taxon>Eukaryota</taxon>
        <taxon>Fungi</taxon>
        <taxon>Dikarya</taxon>
        <taxon>Ascomycota</taxon>
        <taxon>Pezizomycotina</taxon>
        <taxon>Dothideomycetes</taxon>
        <taxon>Dothideomycetidae</taxon>
        <taxon>Dothideales</taxon>
        <taxon>Saccotheciaceae</taxon>
        <taxon>Aureobasidium</taxon>
    </lineage>
</organism>
<dbReference type="Gene3D" id="1.10.10.60">
    <property type="entry name" value="Homeodomain-like"/>
    <property type="match status" value="1"/>
</dbReference>
<evidence type="ECO:0000256" key="1">
    <source>
        <dbReference type="ARBA" id="ARBA00023125"/>
    </source>
</evidence>
<dbReference type="PROSITE" id="PS51253">
    <property type="entry name" value="HTH_CENPB"/>
    <property type="match status" value="1"/>
</dbReference>
<dbReference type="SUPFAM" id="SSF46689">
    <property type="entry name" value="Homeodomain-like"/>
    <property type="match status" value="1"/>
</dbReference>
<dbReference type="GeneID" id="63917288"/>
<dbReference type="InterPro" id="IPR009057">
    <property type="entry name" value="Homeodomain-like_sf"/>
</dbReference>